<name>A0ABY1K1E0_9BACL</name>
<evidence type="ECO:0000256" key="1">
    <source>
        <dbReference type="ARBA" id="ARBA00022908"/>
    </source>
</evidence>
<protein>
    <submittedName>
        <fullName evidence="7">Site-specific DNA recombinase</fullName>
    </submittedName>
</protein>
<dbReference type="Pfam" id="PF13408">
    <property type="entry name" value="Zn_ribbon_recom"/>
    <property type="match status" value="1"/>
</dbReference>
<feature type="domain" description="Recombinase" evidence="6">
    <location>
        <begin position="162"/>
        <end position="301"/>
    </location>
</feature>
<dbReference type="SMART" id="SM00857">
    <property type="entry name" value="Resolvase"/>
    <property type="match status" value="1"/>
</dbReference>
<dbReference type="PANTHER" id="PTHR30461:SF23">
    <property type="entry name" value="DNA RECOMBINASE-RELATED"/>
    <property type="match status" value="1"/>
</dbReference>
<comment type="caution">
    <text evidence="7">The sequence shown here is derived from an EMBL/GenBank/DDBJ whole genome shotgun (WGS) entry which is preliminary data.</text>
</comment>
<dbReference type="InterPro" id="IPR025827">
    <property type="entry name" value="Zn_ribbon_recom_dom"/>
</dbReference>
<dbReference type="InterPro" id="IPR036162">
    <property type="entry name" value="Resolvase-like_N_sf"/>
</dbReference>
<dbReference type="InterPro" id="IPR006119">
    <property type="entry name" value="Resolv_N"/>
</dbReference>
<dbReference type="InterPro" id="IPR006118">
    <property type="entry name" value="Recombinase_CS"/>
</dbReference>
<reference evidence="7 8" key="1">
    <citation type="submission" date="2017-01" db="EMBL/GenBank/DDBJ databases">
        <authorList>
            <person name="Varghese N."/>
            <person name="Submissions S."/>
        </authorList>
    </citation>
    <scope>NUCLEOTIDE SEQUENCE [LARGE SCALE GENOMIC DNA]</scope>
    <source>
        <strain evidence="7 8">ATCC 23464</strain>
    </source>
</reference>
<dbReference type="PROSITE" id="PS51737">
    <property type="entry name" value="RECOMBINASE_DNA_BIND"/>
    <property type="match status" value="1"/>
</dbReference>
<evidence type="ECO:0000313" key="7">
    <source>
        <dbReference type="EMBL" id="SIR11606.1"/>
    </source>
</evidence>
<dbReference type="SUPFAM" id="SSF53041">
    <property type="entry name" value="Resolvase-like"/>
    <property type="match status" value="1"/>
</dbReference>
<dbReference type="Proteomes" id="UP000186666">
    <property type="component" value="Unassembled WGS sequence"/>
</dbReference>
<keyword evidence="2" id="KW-0238">DNA-binding</keyword>
<proteinExistence type="predicted"/>
<evidence type="ECO:0000256" key="2">
    <source>
        <dbReference type="ARBA" id="ARBA00023125"/>
    </source>
</evidence>
<dbReference type="InterPro" id="IPR050639">
    <property type="entry name" value="SSR_resolvase"/>
</dbReference>
<feature type="domain" description="Resolvase/invertase-type recombinase catalytic" evidence="5">
    <location>
        <begin position="4"/>
        <end position="152"/>
    </location>
</feature>
<sequence>MELLTAIYVRVSTESQATEGTSLDTQQETCLKKAREMNINEQDIAIYREEGVTGEDLDRPELDRLRTDIRNNKINTLIITHPDRLSRDLYVKVSVCRELENREVNLIFHDVEYKNTPEGQLFFNLMSSIAQYELSQIRSRTVGGRKKAVRDHGKIMPMRVAPYGYDMINQQLVINESEAEYVKLIYQWYVYEFKTLKEIGEQLYLLGAMPKRAESRNWSASSIGRILSNEAFIGKYYYNKRATKKVKREEGGKSNKTASGKTKKTYTIRDKGDWILVNIPPIIDLGLFEIAQQQKKKNLTRKGRNVKQFYLLKGMMKCAHCGRKWESTTYSSKTKKGTTTYQIYRCANKYPRKYGEGIERCNIPTVRTDVLDEFVWNMIVQAIKNPENLKNNLNEDKSTEDLDKVLMTYKKQRLEKEKEKEKIKHMYRKGIISEEELDNDMNEVMKDISKFDFEIEKIEDKVSIIQRQSMSEDLMLEYARQYKDLLENDMLHDEKKREILDRMIDEIIISYNEENKQFNVSFYGYLNGFYNDTENNLVLELTPQEI</sequence>
<dbReference type="Pfam" id="PF07508">
    <property type="entry name" value="Recombinase"/>
    <property type="match status" value="1"/>
</dbReference>
<dbReference type="RefSeq" id="WP_068587746.1">
    <property type="nucleotide sequence ID" value="NZ_FTNK01000007.1"/>
</dbReference>
<dbReference type="CDD" id="cd00338">
    <property type="entry name" value="Ser_Recombinase"/>
    <property type="match status" value="1"/>
</dbReference>
<keyword evidence="3" id="KW-0233">DNA recombination</keyword>
<dbReference type="InterPro" id="IPR011109">
    <property type="entry name" value="DNA_bind_recombinase_dom"/>
</dbReference>
<organism evidence="7 8">
    <name type="scientific">Paenibacillus macquariensis</name>
    <dbReference type="NCBI Taxonomy" id="948756"/>
    <lineage>
        <taxon>Bacteria</taxon>
        <taxon>Bacillati</taxon>
        <taxon>Bacillota</taxon>
        <taxon>Bacilli</taxon>
        <taxon>Bacillales</taxon>
        <taxon>Paenibacillaceae</taxon>
        <taxon>Paenibacillus</taxon>
    </lineage>
</organism>
<dbReference type="Gene3D" id="3.40.50.1390">
    <property type="entry name" value="Resolvase, N-terminal catalytic domain"/>
    <property type="match status" value="1"/>
</dbReference>
<evidence type="ECO:0000256" key="3">
    <source>
        <dbReference type="ARBA" id="ARBA00023172"/>
    </source>
</evidence>
<dbReference type="EMBL" id="FTNK01000007">
    <property type="protein sequence ID" value="SIR11606.1"/>
    <property type="molecule type" value="Genomic_DNA"/>
</dbReference>
<gene>
    <name evidence="7" type="ORF">SAMN05421578_107108</name>
</gene>
<keyword evidence="8" id="KW-1185">Reference proteome</keyword>
<evidence type="ECO:0000256" key="4">
    <source>
        <dbReference type="PROSITE-ProRule" id="PRU10137"/>
    </source>
</evidence>
<dbReference type="PROSITE" id="PS00397">
    <property type="entry name" value="RECOMBINASES_1"/>
    <property type="match status" value="1"/>
</dbReference>
<evidence type="ECO:0000313" key="8">
    <source>
        <dbReference type="Proteomes" id="UP000186666"/>
    </source>
</evidence>
<dbReference type="PROSITE" id="PS51736">
    <property type="entry name" value="RECOMBINASES_3"/>
    <property type="match status" value="1"/>
</dbReference>
<dbReference type="PANTHER" id="PTHR30461">
    <property type="entry name" value="DNA-INVERTASE FROM LAMBDOID PROPHAGE"/>
    <property type="match status" value="1"/>
</dbReference>
<feature type="active site" description="O-(5'-phospho-DNA)-serine intermediate" evidence="4">
    <location>
        <position position="12"/>
    </location>
</feature>
<accession>A0ABY1K1E0</accession>
<evidence type="ECO:0000259" key="6">
    <source>
        <dbReference type="PROSITE" id="PS51737"/>
    </source>
</evidence>
<dbReference type="InterPro" id="IPR038109">
    <property type="entry name" value="DNA_bind_recomb_sf"/>
</dbReference>
<dbReference type="Pfam" id="PF00239">
    <property type="entry name" value="Resolvase"/>
    <property type="match status" value="1"/>
</dbReference>
<dbReference type="Gene3D" id="3.90.1750.20">
    <property type="entry name" value="Putative Large Serine Recombinase, Chain B, Domain 2"/>
    <property type="match status" value="1"/>
</dbReference>
<keyword evidence="1" id="KW-0229">DNA integration</keyword>
<evidence type="ECO:0000259" key="5">
    <source>
        <dbReference type="PROSITE" id="PS51736"/>
    </source>
</evidence>